<comment type="similarity">
    <text evidence="7">Belongs to the major facilitator superfamily. Sugar transporter (TC 2.A.1.1) family. Trehalose transporter subfamily.</text>
</comment>
<dbReference type="GO" id="GO:0051119">
    <property type="term" value="F:sugar transmembrane transporter activity"/>
    <property type="evidence" value="ECO:0007669"/>
    <property type="project" value="InterPro"/>
</dbReference>
<reference evidence="12" key="1">
    <citation type="submission" date="2025-08" db="UniProtKB">
        <authorList>
            <consortium name="RefSeq"/>
        </authorList>
    </citation>
    <scope>IDENTIFICATION</scope>
</reference>
<dbReference type="RefSeq" id="XP_025420889.1">
    <property type="nucleotide sequence ID" value="XM_025565104.1"/>
</dbReference>
<feature type="transmembrane region" description="Helical" evidence="9">
    <location>
        <begin position="384"/>
        <end position="406"/>
    </location>
</feature>
<dbReference type="Gene3D" id="1.20.1250.20">
    <property type="entry name" value="MFS general substrate transporter like domains"/>
    <property type="match status" value="1"/>
</dbReference>
<evidence type="ECO:0000256" key="4">
    <source>
        <dbReference type="ARBA" id="ARBA00022989"/>
    </source>
</evidence>
<dbReference type="InterPro" id="IPR044775">
    <property type="entry name" value="MFS_ERD6/Tret1-like"/>
</dbReference>
<keyword evidence="6" id="KW-0325">Glycoprotein</keyword>
<feature type="transmembrane region" description="Helical" evidence="9">
    <location>
        <begin position="418"/>
        <end position="442"/>
    </location>
</feature>
<feature type="transmembrane region" description="Helical" evidence="9">
    <location>
        <begin position="358"/>
        <end position="377"/>
    </location>
</feature>
<feature type="domain" description="Major facilitator superfamily (MFS) profile" evidence="10">
    <location>
        <begin position="84"/>
        <end position="509"/>
    </location>
</feature>
<dbReference type="PANTHER" id="PTHR48021">
    <property type="match status" value="1"/>
</dbReference>
<evidence type="ECO:0000256" key="6">
    <source>
        <dbReference type="ARBA" id="ARBA00023180"/>
    </source>
</evidence>
<dbReference type="Pfam" id="PF00083">
    <property type="entry name" value="Sugar_tr"/>
    <property type="match status" value="1"/>
</dbReference>
<comment type="subcellular location">
    <subcellularLocation>
        <location evidence="1">Cell membrane</location>
        <topology evidence="1">Multi-pass membrane protein</topology>
    </subcellularLocation>
</comment>
<evidence type="ECO:0000313" key="12">
    <source>
        <dbReference type="RefSeq" id="XP_025420889.1"/>
    </source>
</evidence>
<feature type="transmembrane region" description="Helical" evidence="9">
    <location>
        <begin position="154"/>
        <end position="172"/>
    </location>
</feature>
<feature type="transmembrane region" description="Helical" evidence="9">
    <location>
        <begin position="82"/>
        <end position="103"/>
    </location>
</feature>
<evidence type="ECO:0000256" key="7">
    <source>
        <dbReference type="ARBA" id="ARBA00024348"/>
    </source>
</evidence>
<dbReference type="PROSITE" id="PS00216">
    <property type="entry name" value="SUGAR_TRANSPORT_1"/>
    <property type="match status" value="1"/>
</dbReference>
<dbReference type="PROSITE" id="PS50850">
    <property type="entry name" value="MFS"/>
    <property type="match status" value="1"/>
</dbReference>
<keyword evidence="8" id="KW-0813">Transport</keyword>
<gene>
    <name evidence="12" type="primary">LOC112690991</name>
</gene>
<keyword evidence="2" id="KW-1003">Cell membrane</keyword>
<feature type="transmembrane region" description="Helical" evidence="9">
    <location>
        <begin position="123"/>
        <end position="145"/>
    </location>
</feature>
<name>A0A8B8GCE0_9HEMI</name>
<evidence type="ECO:0000256" key="9">
    <source>
        <dbReference type="SAM" id="Phobius"/>
    </source>
</evidence>
<evidence type="ECO:0000256" key="1">
    <source>
        <dbReference type="ARBA" id="ARBA00004651"/>
    </source>
</evidence>
<dbReference type="InterPro" id="IPR003663">
    <property type="entry name" value="Sugar/inositol_transpt"/>
</dbReference>
<dbReference type="GeneID" id="112690991"/>
<evidence type="ECO:0000256" key="5">
    <source>
        <dbReference type="ARBA" id="ARBA00023136"/>
    </source>
</evidence>
<organism evidence="11 12">
    <name type="scientific">Sipha flava</name>
    <name type="common">yellow sugarcane aphid</name>
    <dbReference type="NCBI Taxonomy" id="143950"/>
    <lineage>
        <taxon>Eukaryota</taxon>
        <taxon>Metazoa</taxon>
        <taxon>Ecdysozoa</taxon>
        <taxon>Arthropoda</taxon>
        <taxon>Hexapoda</taxon>
        <taxon>Insecta</taxon>
        <taxon>Pterygota</taxon>
        <taxon>Neoptera</taxon>
        <taxon>Paraneoptera</taxon>
        <taxon>Hemiptera</taxon>
        <taxon>Sternorrhyncha</taxon>
        <taxon>Aphidomorpha</taxon>
        <taxon>Aphidoidea</taxon>
        <taxon>Aphididae</taxon>
        <taxon>Sipha</taxon>
    </lineage>
</organism>
<keyword evidence="3 9" id="KW-0812">Transmembrane</keyword>
<dbReference type="InterPro" id="IPR005829">
    <property type="entry name" value="Sugar_transporter_CS"/>
</dbReference>
<evidence type="ECO:0000259" key="10">
    <source>
        <dbReference type="PROSITE" id="PS50850"/>
    </source>
</evidence>
<evidence type="ECO:0000256" key="3">
    <source>
        <dbReference type="ARBA" id="ARBA00022692"/>
    </source>
</evidence>
<dbReference type="PRINTS" id="PR00171">
    <property type="entry name" value="SUGRTRNSPORT"/>
</dbReference>
<dbReference type="NCBIfam" id="TIGR00879">
    <property type="entry name" value="SP"/>
    <property type="match status" value="1"/>
</dbReference>
<dbReference type="OrthoDB" id="6612291at2759"/>
<dbReference type="InterPro" id="IPR020846">
    <property type="entry name" value="MFS_dom"/>
</dbReference>
<dbReference type="AlphaFoldDB" id="A0A8B8GCE0"/>
<evidence type="ECO:0000256" key="8">
    <source>
        <dbReference type="RuleBase" id="RU003346"/>
    </source>
</evidence>
<feature type="transmembrane region" description="Helical" evidence="9">
    <location>
        <begin position="454"/>
        <end position="475"/>
    </location>
</feature>
<dbReference type="InterPro" id="IPR005828">
    <property type="entry name" value="MFS_sugar_transport-like"/>
</dbReference>
<protein>
    <submittedName>
        <fullName evidence="12">Facilitated trehalose transporter Tret1-like</fullName>
    </submittedName>
</protein>
<keyword evidence="5 9" id="KW-0472">Membrane</keyword>
<dbReference type="PANTHER" id="PTHR48021:SF1">
    <property type="entry name" value="GH07001P-RELATED"/>
    <property type="match status" value="1"/>
</dbReference>
<dbReference type="GO" id="GO:0005886">
    <property type="term" value="C:plasma membrane"/>
    <property type="evidence" value="ECO:0007669"/>
    <property type="project" value="UniProtKB-SubCell"/>
</dbReference>
<keyword evidence="4 9" id="KW-1133">Transmembrane helix</keyword>
<evidence type="ECO:0000313" key="11">
    <source>
        <dbReference type="Proteomes" id="UP000694846"/>
    </source>
</evidence>
<dbReference type="InterPro" id="IPR050549">
    <property type="entry name" value="MFS_Trehalose_Transporter"/>
</dbReference>
<feature type="transmembrane region" description="Helical" evidence="9">
    <location>
        <begin position="322"/>
        <end position="346"/>
    </location>
</feature>
<accession>A0A8B8GCE0</accession>
<proteinExistence type="inferred from homology"/>
<feature type="transmembrane region" description="Helical" evidence="9">
    <location>
        <begin position="211"/>
        <end position="229"/>
    </location>
</feature>
<dbReference type="InterPro" id="IPR036259">
    <property type="entry name" value="MFS_trans_sf"/>
</dbReference>
<feature type="transmembrane region" description="Helical" evidence="9">
    <location>
        <begin position="178"/>
        <end position="199"/>
    </location>
</feature>
<dbReference type="FunFam" id="1.20.1250.20:FF:000055">
    <property type="entry name" value="Facilitated trehalose transporter Tret1-2 homolog"/>
    <property type="match status" value="1"/>
</dbReference>
<feature type="transmembrane region" description="Helical" evidence="9">
    <location>
        <begin position="481"/>
        <end position="505"/>
    </location>
</feature>
<dbReference type="Proteomes" id="UP000694846">
    <property type="component" value="Unplaced"/>
</dbReference>
<keyword evidence="11" id="KW-1185">Reference proteome</keyword>
<sequence>MMVLLINIFGKNELRVPATMSGGTDSIQFDISNFTVEDQSLKKKLSEHHTLFDAKILAKTISVSLEEINLDKEQQPRRGAQYLVAVIVTVSGFIIGTTLGWTSPAGPMMKNKQYNFPVTEENISWIAALMPLGAMIGCPVMAAVVDNLGRKRTMAFLTIPTIIGWVTIIWASSVTWIYVGRALTGFASGSYSVIVPLYTSEIADMEIRGTLGTYFQLQMFLGILYTYVFGSYVNVFSLSTACALVPTVFACLLVLVPESPIYYLMRADVENARSSLRYFRQSLGNVEEELEAMQVSLVRAERDRLTLTKAFQTAQAKRGLSIGLGLMVFQQFTGCNAVIFYATTIFNATGSAIQPNTSSVIVSIIALMSTYGSTLAVDRLGRKFLLLVSVVVMGISTLLIGAFFLGKDFNYDVSPVSFIPLVSLCTFIVAFSVGIGPVTWIMMGEIFPVQIKDATSSIVCMFNWFLAFLVTKYFGVLVSLIYMYNTFFLFTMFSVLGTLFVWFVVPETKGKTINEIQVLLG</sequence>
<dbReference type="PROSITE" id="PS00217">
    <property type="entry name" value="SUGAR_TRANSPORT_2"/>
    <property type="match status" value="1"/>
</dbReference>
<dbReference type="CDD" id="cd17358">
    <property type="entry name" value="MFS_GLUT6_8_Class3_like"/>
    <property type="match status" value="1"/>
</dbReference>
<evidence type="ECO:0000256" key="2">
    <source>
        <dbReference type="ARBA" id="ARBA00022475"/>
    </source>
</evidence>
<feature type="transmembrane region" description="Helical" evidence="9">
    <location>
        <begin position="235"/>
        <end position="256"/>
    </location>
</feature>
<dbReference type="SUPFAM" id="SSF103473">
    <property type="entry name" value="MFS general substrate transporter"/>
    <property type="match status" value="1"/>
</dbReference>